<dbReference type="OrthoDB" id="5321006at2759"/>
<dbReference type="AlphaFoldDB" id="A0A5C3QGN6"/>
<accession>A0A5C3QGN6</accession>
<proteinExistence type="predicted"/>
<dbReference type="Proteomes" id="UP000305067">
    <property type="component" value="Unassembled WGS sequence"/>
</dbReference>
<protein>
    <recommendedName>
        <fullName evidence="2">SWI/SNF and RSC complexes subunit Ssr4 N-terminal domain-containing protein</fullName>
    </recommendedName>
</protein>
<reference evidence="3 4" key="1">
    <citation type="journal article" date="2019" name="Nat. Ecol. Evol.">
        <title>Megaphylogeny resolves global patterns of mushroom evolution.</title>
        <authorList>
            <person name="Varga T."/>
            <person name="Krizsan K."/>
            <person name="Foldi C."/>
            <person name="Dima B."/>
            <person name="Sanchez-Garcia M."/>
            <person name="Sanchez-Ramirez S."/>
            <person name="Szollosi G.J."/>
            <person name="Szarkandi J.G."/>
            <person name="Papp V."/>
            <person name="Albert L."/>
            <person name="Andreopoulos W."/>
            <person name="Angelini C."/>
            <person name="Antonin V."/>
            <person name="Barry K.W."/>
            <person name="Bougher N.L."/>
            <person name="Buchanan P."/>
            <person name="Buyck B."/>
            <person name="Bense V."/>
            <person name="Catcheside P."/>
            <person name="Chovatia M."/>
            <person name="Cooper J."/>
            <person name="Damon W."/>
            <person name="Desjardin D."/>
            <person name="Finy P."/>
            <person name="Geml J."/>
            <person name="Haridas S."/>
            <person name="Hughes K."/>
            <person name="Justo A."/>
            <person name="Karasinski D."/>
            <person name="Kautmanova I."/>
            <person name="Kiss B."/>
            <person name="Kocsube S."/>
            <person name="Kotiranta H."/>
            <person name="LaButti K.M."/>
            <person name="Lechner B.E."/>
            <person name="Liimatainen K."/>
            <person name="Lipzen A."/>
            <person name="Lukacs Z."/>
            <person name="Mihaltcheva S."/>
            <person name="Morgado L.N."/>
            <person name="Niskanen T."/>
            <person name="Noordeloos M.E."/>
            <person name="Ohm R.A."/>
            <person name="Ortiz-Santana B."/>
            <person name="Ovrebo C."/>
            <person name="Racz N."/>
            <person name="Riley R."/>
            <person name="Savchenko A."/>
            <person name="Shiryaev A."/>
            <person name="Soop K."/>
            <person name="Spirin V."/>
            <person name="Szebenyi C."/>
            <person name="Tomsovsky M."/>
            <person name="Tulloss R.E."/>
            <person name="Uehling J."/>
            <person name="Grigoriev I.V."/>
            <person name="Vagvolgyi C."/>
            <person name="Papp T."/>
            <person name="Martin F.M."/>
            <person name="Miettinen O."/>
            <person name="Hibbett D.S."/>
            <person name="Nagy L.G."/>
        </authorList>
    </citation>
    <scope>NUCLEOTIDE SEQUENCE [LARGE SCALE GENOMIC DNA]</scope>
    <source>
        <strain evidence="3 4">CBS 309.79</strain>
    </source>
</reference>
<feature type="compositionally biased region" description="Acidic residues" evidence="1">
    <location>
        <begin position="326"/>
        <end position="335"/>
    </location>
</feature>
<evidence type="ECO:0000313" key="4">
    <source>
        <dbReference type="Proteomes" id="UP000305067"/>
    </source>
</evidence>
<evidence type="ECO:0000259" key="2">
    <source>
        <dbReference type="Pfam" id="PF08549"/>
    </source>
</evidence>
<keyword evidence="4" id="KW-1185">Reference proteome</keyword>
<evidence type="ECO:0000256" key="1">
    <source>
        <dbReference type="SAM" id="MobiDB-lite"/>
    </source>
</evidence>
<gene>
    <name evidence="3" type="ORF">BDV98DRAFT_529953</name>
</gene>
<sequence>MSAPQDPPCLQYPEDLGIHTPASMTLEMAANMLQRAVQMAATVPFVWSYIDKPKEGQVALIYNPPGQPFPMDGLRYVDNETRGAIGVPGGRELETSEVKLGFIPGEQFATRTRRTYRLRKGGHPSLVLVHWFRGAQQATVPPHIATLPARAYPLRTITDQPATFVVGEKTGQKIPAGTRITIPGTSTTFLLPGPIASAHLQSGSPGGMSPGMGGGGGMPGSGMPVGGVGGPGMGGGPGGLGMSGPGMGQPGGGPGMGGLGPGMGGPGPGIGGPPAMGGQGPYSPQQMLVQQNANMAEMERRRGVPPGGAGMPRAQQGTRAPLPRMEDDDSGDELESVSTRTLAKTRYLRNHDYMNQVFAYAAYGDKSLPTKPVTEIYSEWKKDEMEDKIVRSSAFLCSLSRVLVLPHGPSYLFISATAVHPLPTVIELL</sequence>
<name>A0A5C3QGN6_9AGAR</name>
<dbReference type="Pfam" id="PF08549">
    <property type="entry name" value="SWI-SNF_Ssr4_N"/>
    <property type="match status" value="1"/>
</dbReference>
<feature type="region of interest" description="Disordered" evidence="1">
    <location>
        <begin position="304"/>
        <end position="338"/>
    </location>
</feature>
<organism evidence="3 4">
    <name type="scientific">Pterulicium gracile</name>
    <dbReference type="NCBI Taxonomy" id="1884261"/>
    <lineage>
        <taxon>Eukaryota</taxon>
        <taxon>Fungi</taxon>
        <taxon>Dikarya</taxon>
        <taxon>Basidiomycota</taxon>
        <taxon>Agaricomycotina</taxon>
        <taxon>Agaricomycetes</taxon>
        <taxon>Agaricomycetidae</taxon>
        <taxon>Agaricales</taxon>
        <taxon>Pleurotineae</taxon>
        <taxon>Pterulaceae</taxon>
        <taxon>Pterulicium</taxon>
    </lineage>
</organism>
<evidence type="ECO:0000313" key="3">
    <source>
        <dbReference type="EMBL" id="TFL01235.1"/>
    </source>
</evidence>
<feature type="domain" description="SWI/SNF and RSC complexes subunit Ssr4 N-terminal" evidence="2">
    <location>
        <begin position="23"/>
        <end position="145"/>
    </location>
</feature>
<feature type="region of interest" description="Disordered" evidence="1">
    <location>
        <begin position="245"/>
        <end position="278"/>
    </location>
</feature>
<dbReference type="InterPro" id="IPR013859">
    <property type="entry name" value="Ssr4_N"/>
</dbReference>
<dbReference type="GO" id="GO:0006338">
    <property type="term" value="P:chromatin remodeling"/>
    <property type="evidence" value="ECO:0007669"/>
    <property type="project" value="InterPro"/>
</dbReference>
<dbReference type="EMBL" id="ML178825">
    <property type="protein sequence ID" value="TFL01235.1"/>
    <property type="molecule type" value="Genomic_DNA"/>
</dbReference>